<dbReference type="Proteomes" id="UP000245683">
    <property type="component" value="Unassembled WGS sequence"/>
</dbReference>
<reference evidence="4" key="1">
    <citation type="submission" date="2018-05" db="EMBL/GenBank/DDBJ databases">
        <title>Micromonospora globispora sp. nov. and Micromonospora rugosa sp. nov., isolated from marine sediment.</title>
        <authorList>
            <person name="Carro L."/>
            <person name="Aysel V."/>
            <person name="Cetin D."/>
            <person name="Igual J.M."/>
            <person name="Klenk H.-P."/>
            <person name="Trujillo M.E."/>
            <person name="Sahin N."/>
        </authorList>
    </citation>
    <scope>NUCLEOTIDE SEQUENCE [LARGE SCALE GENOMIC DNA]</scope>
    <source>
        <strain evidence="4">S2904</strain>
    </source>
</reference>
<keyword evidence="3" id="KW-0418">Kinase</keyword>
<dbReference type="GO" id="GO:0016301">
    <property type="term" value="F:kinase activity"/>
    <property type="evidence" value="ECO:0007669"/>
    <property type="project" value="UniProtKB-KW"/>
</dbReference>
<dbReference type="PANTHER" id="PTHR43156">
    <property type="entry name" value="STAGE II SPORULATION PROTEIN E-RELATED"/>
    <property type="match status" value="1"/>
</dbReference>
<dbReference type="GO" id="GO:0016791">
    <property type="term" value="F:phosphatase activity"/>
    <property type="evidence" value="ECO:0007669"/>
    <property type="project" value="TreeGrafter"/>
</dbReference>
<dbReference type="InterPro" id="IPR052016">
    <property type="entry name" value="Bact_Sigma-Reg"/>
</dbReference>
<gene>
    <name evidence="3" type="ORF">DLJ46_04625</name>
</gene>
<dbReference type="CDD" id="cd00130">
    <property type="entry name" value="PAS"/>
    <property type="match status" value="1"/>
</dbReference>
<dbReference type="Gene3D" id="3.60.40.10">
    <property type="entry name" value="PPM-type phosphatase domain"/>
    <property type="match status" value="1"/>
</dbReference>
<feature type="domain" description="PAC" evidence="2">
    <location>
        <begin position="100"/>
        <end position="155"/>
    </location>
</feature>
<comment type="caution">
    <text evidence="3">The sequence shown here is derived from an EMBL/GenBank/DDBJ whole genome shotgun (WGS) entry which is preliminary data.</text>
</comment>
<proteinExistence type="predicted"/>
<dbReference type="OrthoDB" id="118142at2"/>
<evidence type="ECO:0000313" key="4">
    <source>
        <dbReference type="Proteomes" id="UP000245683"/>
    </source>
</evidence>
<keyword evidence="4" id="KW-1185">Reference proteome</keyword>
<dbReference type="NCBIfam" id="TIGR00229">
    <property type="entry name" value="sensory_box"/>
    <property type="match status" value="1"/>
</dbReference>
<dbReference type="PROSITE" id="PS50113">
    <property type="entry name" value="PAC"/>
    <property type="match status" value="1"/>
</dbReference>
<protein>
    <submittedName>
        <fullName evidence="3">Histidine kinase</fullName>
    </submittedName>
</protein>
<organism evidence="3 4">
    <name type="scientific">Micromonospora globispora</name>
    <dbReference type="NCBI Taxonomy" id="1450148"/>
    <lineage>
        <taxon>Bacteria</taxon>
        <taxon>Bacillati</taxon>
        <taxon>Actinomycetota</taxon>
        <taxon>Actinomycetes</taxon>
        <taxon>Micromonosporales</taxon>
        <taxon>Micromonosporaceae</taxon>
        <taxon>Micromonospora</taxon>
    </lineage>
</organism>
<dbReference type="SUPFAM" id="SSF55785">
    <property type="entry name" value="PYP-like sensor domain (PAS domain)"/>
    <property type="match status" value="1"/>
</dbReference>
<dbReference type="Gene3D" id="3.30.450.20">
    <property type="entry name" value="PAS domain"/>
    <property type="match status" value="1"/>
</dbReference>
<dbReference type="InterPro" id="IPR036457">
    <property type="entry name" value="PPM-type-like_dom_sf"/>
</dbReference>
<dbReference type="PANTHER" id="PTHR43156:SF2">
    <property type="entry name" value="STAGE II SPORULATION PROTEIN E"/>
    <property type="match status" value="1"/>
</dbReference>
<evidence type="ECO:0000259" key="2">
    <source>
        <dbReference type="PROSITE" id="PS50113"/>
    </source>
</evidence>
<dbReference type="Pfam" id="PF01590">
    <property type="entry name" value="GAF"/>
    <property type="match status" value="1"/>
</dbReference>
<accession>A0A317KDZ8</accession>
<keyword evidence="3" id="KW-0808">Transferase</keyword>
<dbReference type="InterPro" id="IPR001932">
    <property type="entry name" value="PPM-type_phosphatase-like_dom"/>
</dbReference>
<dbReference type="SUPFAM" id="SSF81606">
    <property type="entry name" value="PP2C-like"/>
    <property type="match status" value="1"/>
</dbReference>
<sequence>MPRDHVERSAAHDWTLGRTGRMSGSLSARWFQALYDTPLLFSGILDDQGCVLDANRAAVEGCGLDRAQTLGRPFWECGWWAPAPELSARMRGWCEQAMRTGEPFRTVSHFFLGDGTRRMVDAVLIPVRDDQGDTYLVATGLDITDALAAQQQREERAEVEADALRQVAAARQREVGVVQRAERRADERLHRMVAVALDLLSAETVEDLVTIMVDRAMPVLGADGGAVVVREGRERLRVVFGERLGPEMQDVYGELPYDSPLPGCWVARTGEPLLLPRRSAGVAFTEEMIEVYEATGRDAWAFLPLRVGTRLLGSLAVSWREERTFRPDEITMLEAFAAQCAQALDRIQHLSAQRATALAAQRLSEALQHSLLTQPPTAGALDIAVRYQPAAHGAHVGGDWYDAFETAGGATVLVVGDVTGHDRDAVAAMGQIRNVLRGLAYDTDDGPAALLGRLDRALRGLQVRALATALLCRAEPTPEGWRLRWSNAGHPPALLRGPNGGVRLLAGHDLMLGVNPGRPRREQTVDLVAGSTLVLYTDGLVERRHDVLDQGIADLTLLLEQVGAEDPERLCDLLLEVAPRGHEDDIALLVMRCCGPPQR</sequence>
<evidence type="ECO:0000313" key="3">
    <source>
        <dbReference type="EMBL" id="PWU51637.1"/>
    </source>
</evidence>
<dbReference type="Gene3D" id="3.30.450.40">
    <property type="match status" value="1"/>
</dbReference>
<dbReference type="InterPro" id="IPR035965">
    <property type="entry name" value="PAS-like_dom_sf"/>
</dbReference>
<keyword evidence="1" id="KW-0378">Hydrolase</keyword>
<name>A0A317KDZ8_9ACTN</name>
<dbReference type="SUPFAM" id="SSF55781">
    <property type="entry name" value="GAF domain-like"/>
    <property type="match status" value="1"/>
</dbReference>
<dbReference type="EMBL" id="QGSV01000084">
    <property type="protein sequence ID" value="PWU51637.1"/>
    <property type="molecule type" value="Genomic_DNA"/>
</dbReference>
<dbReference type="InterPro" id="IPR003018">
    <property type="entry name" value="GAF"/>
</dbReference>
<dbReference type="InterPro" id="IPR013656">
    <property type="entry name" value="PAS_4"/>
</dbReference>
<dbReference type="SMART" id="SM00331">
    <property type="entry name" value="PP2C_SIG"/>
    <property type="match status" value="1"/>
</dbReference>
<dbReference type="InterPro" id="IPR000014">
    <property type="entry name" value="PAS"/>
</dbReference>
<dbReference type="Pfam" id="PF08448">
    <property type="entry name" value="PAS_4"/>
    <property type="match status" value="1"/>
</dbReference>
<dbReference type="AlphaFoldDB" id="A0A317KDZ8"/>
<evidence type="ECO:0000256" key="1">
    <source>
        <dbReference type="ARBA" id="ARBA00022801"/>
    </source>
</evidence>
<dbReference type="Pfam" id="PF07228">
    <property type="entry name" value="SpoIIE"/>
    <property type="match status" value="1"/>
</dbReference>
<dbReference type="SMART" id="SM00065">
    <property type="entry name" value="GAF"/>
    <property type="match status" value="1"/>
</dbReference>
<dbReference type="InterPro" id="IPR000700">
    <property type="entry name" value="PAS-assoc_C"/>
</dbReference>
<dbReference type="InterPro" id="IPR029016">
    <property type="entry name" value="GAF-like_dom_sf"/>
</dbReference>
<dbReference type="RefSeq" id="WP_109943424.1">
    <property type="nucleotide sequence ID" value="NZ_QGGF01000782.1"/>
</dbReference>